<dbReference type="InterPro" id="IPR036390">
    <property type="entry name" value="WH_DNA-bd_sf"/>
</dbReference>
<dbReference type="GO" id="GO:0003677">
    <property type="term" value="F:DNA binding"/>
    <property type="evidence" value="ECO:0007669"/>
    <property type="project" value="UniProtKB-KW"/>
</dbReference>
<evidence type="ECO:0000313" key="6">
    <source>
        <dbReference type="EMBL" id="RNB81680.1"/>
    </source>
</evidence>
<dbReference type="PANTHER" id="PTHR30419:SF8">
    <property type="entry name" value="NITROGEN ASSIMILATION TRANSCRIPTIONAL ACTIVATOR-RELATED"/>
    <property type="match status" value="1"/>
</dbReference>
<dbReference type="FunFam" id="1.10.10.10:FF:000001">
    <property type="entry name" value="LysR family transcriptional regulator"/>
    <property type="match status" value="1"/>
</dbReference>
<dbReference type="InterPro" id="IPR000847">
    <property type="entry name" value="LysR_HTH_N"/>
</dbReference>
<organism evidence="6 7">
    <name type="scientific">Brevibacillus fluminis</name>
    <dbReference type="NCBI Taxonomy" id="511487"/>
    <lineage>
        <taxon>Bacteria</taxon>
        <taxon>Bacillati</taxon>
        <taxon>Bacillota</taxon>
        <taxon>Bacilli</taxon>
        <taxon>Bacillales</taxon>
        <taxon>Paenibacillaceae</taxon>
        <taxon>Brevibacillus</taxon>
    </lineage>
</organism>
<comment type="caution">
    <text evidence="6">The sequence shown here is derived from an EMBL/GenBank/DDBJ whole genome shotgun (WGS) entry which is preliminary data.</text>
</comment>
<keyword evidence="3" id="KW-0238">DNA-binding</keyword>
<evidence type="ECO:0000259" key="5">
    <source>
        <dbReference type="PROSITE" id="PS50931"/>
    </source>
</evidence>
<keyword evidence="7" id="KW-1185">Reference proteome</keyword>
<reference evidence="6 7" key="1">
    <citation type="submission" date="2018-10" db="EMBL/GenBank/DDBJ databases">
        <title>Phylogenomics of Brevibacillus.</title>
        <authorList>
            <person name="Dunlap C."/>
        </authorList>
    </citation>
    <scope>NUCLEOTIDE SEQUENCE [LARGE SCALE GENOMIC DNA]</scope>
    <source>
        <strain evidence="6 7">JCM 15716</strain>
    </source>
</reference>
<dbReference type="SUPFAM" id="SSF53850">
    <property type="entry name" value="Periplasmic binding protein-like II"/>
    <property type="match status" value="1"/>
</dbReference>
<dbReference type="GO" id="GO:0003700">
    <property type="term" value="F:DNA-binding transcription factor activity"/>
    <property type="evidence" value="ECO:0007669"/>
    <property type="project" value="InterPro"/>
</dbReference>
<evidence type="ECO:0000313" key="7">
    <source>
        <dbReference type="Proteomes" id="UP000271031"/>
    </source>
</evidence>
<accession>A0A3M8D0T7</accession>
<proteinExistence type="inferred from homology"/>
<dbReference type="AlphaFoldDB" id="A0A3M8D0T7"/>
<dbReference type="PANTHER" id="PTHR30419">
    <property type="entry name" value="HTH-TYPE TRANSCRIPTIONAL REGULATOR YBHD"/>
    <property type="match status" value="1"/>
</dbReference>
<comment type="similarity">
    <text evidence="1">Belongs to the LysR transcriptional regulatory family.</text>
</comment>
<keyword evidence="2" id="KW-0805">Transcription regulation</keyword>
<name>A0A3M8D0T7_9BACL</name>
<dbReference type="OrthoDB" id="9803735at2"/>
<dbReference type="PROSITE" id="PS50931">
    <property type="entry name" value="HTH_LYSR"/>
    <property type="match status" value="1"/>
</dbReference>
<keyword evidence="4" id="KW-0804">Transcription</keyword>
<dbReference type="Gene3D" id="3.40.190.290">
    <property type="match status" value="1"/>
</dbReference>
<dbReference type="GO" id="GO:0005829">
    <property type="term" value="C:cytosol"/>
    <property type="evidence" value="ECO:0007669"/>
    <property type="project" value="TreeGrafter"/>
</dbReference>
<dbReference type="CDD" id="cd08438">
    <property type="entry name" value="PBP2_CidR"/>
    <property type="match status" value="1"/>
</dbReference>
<gene>
    <name evidence="6" type="ORF">EDM56_25535</name>
</gene>
<dbReference type="RefSeq" id="WP_122920764.1">
    <property type="nucleotide sequence ID" value="NZ_RHHQ01000022.1"/>
</dbReference>
<dbReference type="Pfam" id="PF03466">
    <property type="entry name" value="LysR_substrate"/>
    <property type="match status" value="1"/>
</dbReference>
<evidence type="ECO:0000256" key="4">
    <source>
        <dbReference type="ARBA" id="ARBA00023163"/>
    </source>
</evidence>
<dbReference type="InterPro" id="IPR005119">
    <property type="entry name" value="LysR_subst-bd"/>
</dbReference>
<dbReference type="Gene3D" id="1.10.10.10">
    <property type="entry name" value="Winged helix-like DNA-binding domain superfamily/Winged helix DNA-binding domain"/>
    <property type="match status" value="1"/>
</dbReference>
<dbReference type="EMBL" id="RHHQ01000022">
    <property type="protein sequence ID" value="RNB81680.1"/>
    <property type="molecule type" value="Genomic_DNA"/>
</dbReference>
<protein>
    <submittedName>
        <fullName evidence="6">LysR family transcriptional regulator</fullName>
    </submittedName>
</protein>
<evidence type="ECO:0000256" key="2">
    <source>
        <dbReference type="ARBA" id="ARBA00023015"/>
    </source>
</evidence>
<dbReference type="Proteomes" id="UP000271031">
    <property type="component" value="Unassembled WGS sequence"/>
</dbReference>
<feature type="domain" description="HTH lysR-type" evidence="5">
    <location>
        <begin position="1"/>
        <end position="58"/>
    </location>
</feature>
<evidence type="ECO:0000256" key="1">
    <source>
        <dbReference type="ARBA" id="ARBA00009437"/>
    </source>
</evidence>
<dbReference type="PRINTS" id="PR00039">
    <property type="entry name" value="HTHLYSR"/>
</dbReference>
<dbReference type="Pfam" id="PF00126">
    <property type="entry name" value="HTH_1"/>
    <property type="match status" value="1"/>
</dbReference>
<sequence length="302" mass="34020">MDIRHLAYFSEVAKHLSFSKAAAALYVSQPSISKAIKSLEADLGVPLFYRSTKQLELTDAGRAVLTNAKNVLESFHNLTSELNDVMEIKKGEIRIGIPPIVGAAFYSKIIIQFKAMYPDIDIRLTEVGTKMIKQGIEEGSLDVGLVCSYPLQNDDFEGMKLLKDPLMLVVHKDNRLAAQPYIRMSEIVGEPLILYRKDFSLHDRILEEFDRHGFAPKIVCESSQKDFLVELVEAKLGITFLPSKICSELAHPAVVARPLHDADICLELGLIWKKEKYVPYCVRKFIEITQQMILNPVKVDEG</sequence>
<evidence type="ECO:0000256" key="3">
    <source>
        <dbReference type="ARBA" id="ARBA00023125"/>
    </source>
</evidence>
<dbReference type="InterPro" id="IPR036388">
    <property type="entry name" value="WH-like_DNA-bd_sf"/>
</dbReference>
<dbReference type="InterPro" id="IPR050950">
    <property type="entry name" value="HTH-type_LysR_regulators"/>
</dbReference>
<dbReference type="SUPFAM" id="SSF46785">
    <property type="entry name" value="Winged helix' DNA-binding domain"/>
    <property type="match status" value="1"/>
</dbReference>